<accession>A0A3P1CQ27</accession>
<dbReference type="CDD" id="cd00009">
    <property type="entry name" value="AAA"/>
    <property type="match status" value="1"/>
</dbReference>
<comment type="caution">
    <text evidence="2">The sequence shown here is derived from an EMBL/GenBank/DDBJ whole genome shotgun (WGS) entry which is preliminary data.</text>
</comment>
<keyword evidence="2" id="KW-0067">ATP-binding</keyword>
<dbReference type="Pfam" id="PF13635">
    <property type="entry name" value="DUF4143"/>
    <property type="match status" value="1"/>
</dbReference>
<evidence type="ECO:0000313" key="3">
    <source>
        <dbReference type="Proteomes" id="UP000274271"/>
    </source>
</evidence>
<reference evidence="2 3" key="1">
    <citation type="submission" date="2018-11" db="EMBL/GenBank/DDBJ databases">
        <authorList>
            <person name="Zhou Z."/>
            <person name="Wang G."/>
        </authorList>
    </citation>
    <scope>NUCLEOTIDE SEQUENCE [LARGE SCALE GENOMIC DNA]</scope>
    <source>
        <strain evidence="2 3">KCTC42998</strain>
    </source>
</reference>
<evidence type="ECO:0000259" key="1">
    <source>
        <dbReference type="SMART" id="SM00382"/>
    </source>
</evidence>
<dbReference type="GO" id="GO:0005524">
    <property type="term" value="F:ATP binding"/>
    <property type="evidence" value="ECO:0007669"/>
    <property type="project" value="UniProtKB-KW"/>
</dbReference>
<dbReference type="InterPro" id="IPR027417">
    <property type="entry name" value="P-loop_NTPase"/>
</dbReference>
<dbReference type="SUPFAM" id="SSF52540">
    <property type="entry name" value="P-loop containing nucleoside triphosphate hydrolases"/>
    <property type="match status" value="1"/>
</dbReference>
<keyword evidence="3" id="KW-1185">Reference proteome</keyword>
<dbReference type="InterPro" id="IPR003593">
    <property type="entry name" value="AAA+_ATPase"/>
</dbReference>
<gene>
    <name evidence="2" type="ORF">EHT87_12915</name>
</gene>
<dbReference type="OrthoDB" id="9778168at2"/>
<proteinExistence type="predicted"/>
<dbReference type="AlphaFoldDB" id="A0A3P1CQ27"/>
<protein>
    <submittedName>
        <fullName evidence="2">ATP-binding protein</fullName>
    </submittedName>
</protein>
<organism evidence="2 3">
    <name type="scientific">Larkinella knui</name>
    <dbReference type="NCBI Taxonomy" id="2025310"/>
    <lineage>
        <taxon>Bacteria</taxon>
        <taxon>Pseudomonadati</taxon>
        <taxon>Bacteroidota</taxon>
        <taxon>Cytophagia</taxon>
        <taxon>Cytophagales</taxon>
        <taxon>Spirosomataceae</taxon>
        <taxon>Larkinella</taxon>
    </lineage>
</organism>
<dbReference type="EMBL" id="RQJP01000002">
    <property type="protein sequence ID" value="RRB15423.1"/>
    <property type="molecule type" value="Genomic_DNA"/>
</dbReference>
<dbReference type="PANTHER" id="PTHR43566:SF2">
    <property type="entry name" value="DUF4143 DOMAIN-CONTAINING PROTEIN"/>
    <property type="match status" value="1"/>
</dbReference>
<keyword evidence="2" id="KW-0547">Nucleotide-binding</keyword>
<evidence type="ECO:0000313" key="2">
    <source>
        <dbReference type="EMBL" id="RRB15423.1"/>
    </source>
</evidence>
<dbReference type="Gene3D" id="3.40.50.300">
    <property type="entry name" value="P-loop containing nucleotide triphosphate hydrolases"/>
    <property type="match status" value="1"/>
</dbReference>
<dbReference type="SMART" id="SM00382">
    <property type="entry name" value="AAA"/>
    <property type="match status" value="1"/>
</dbReference>
<dbReference type="InterPro" id="IPR025420">
    <property type="entry name" value="DUF4143"/>
</dbReference>
<dbReference type="Proteomes" id="UP000274271">
    <property type="component" value="Unassembled WGS sequence"/>
</dbReference>
<feature type="domain" description="AAA+ ATPase" evidence="1">
    <location>
        <begin position="16"/>
        <end position="131"/>
    </location>
</feature>
<name>A0A3P1CQ27_9BACT</name>
<sequence>MFNRALSSTIQSCLSTFPAVAVLGPRQVGKTTLVKTLLGHYTKEVLYLDLEYFADQRRLQEPDLFFQANQDKLVVLDEIQRMPRLFPLLRAMIDQHRIPGRFVLLGSASPDLLKNSSETLAGRIIYLELSPLHLLEVEPVYFYRDHWLKGGFPDALQAPDQTAWHFWMESFIQTYVQRDLPQLGLAAHPTIIRNLLTMLVTIHGGLLNYSDLSRSLDLSVKTIQHYIGFLENAYLIRRVAPYFVNIGKRLVKAPKIFIRDSGLLHALADISDYNALTGSILLGSSWEGYVVQQIIARLPMNVTPYYYRTQNGAELDLILVKAGKPVVAIEIRYSNDPSLKRGNTEALTDLQTPVNLVITPEAEGYWLRKDVKVCSIQSVWPELANAGVLS</sequence>
<dbReference type="PANTHER" id="PTHR43566">
    <property type="entry name" value="CONSERVED PROTEIN"/>
    <property type="match status" value="1"/>
</dbReference>
<dbReference type="InterPro" id="IPR041682">
    <property type="entry name" value="AAA_14"/>
</dbReference>
<dbReference type="RefSeq" id="WP_124907027.1">
    <property type="nucleotide sequence ID" value="NZ_RQJP01000002.1"/>
</dbReference>
<dbReference type="Pfam" id="PF13173">
    <property type="entry name" value="AAA_14"/>
    <property type="match status" value="1"/>
</dbReference>